<evidence type="ECO:0000313" key="3">
    <source>
        <dbReference type="WBParaSite" id="PSU_v2.g11169.t1"/>
    </source>
</evidence>
<keyword evidence="2" id="KW-1185">Reference proteome</keyword>
<dbReference type="WBParaSite" id="PSU_v2.g11169.t1">
    <property type="protein sequence ID" value="PSU_v2.g11169.t1"/>
    <property type="gene ID" value="PSU_v2.g11169"/>
</dbReference>
<reference evidence="3" key="1">
    <citation type="submission" date="2022-11" db="UniProtKB">
        <authorList>
            <consortium name="WormBaseParasite"/>
        </authorList>
    </citation>
    <scope>IDENTIFICATION</scope>
</reference>
<sequence>MTLIKLIIFTALTTYLTFGDENVLTPQAVAHTNKVYETRLATLKAALVRRKRQCCSQCITNNGCGCGGCPQIIQPMQPQTYQCTPICMPMCTSACVQQYQSFPISIPQPQPQVTCVDACMPTCQQSCLQSVQIQIQQQCEPRYILKPFSDNKKTFRCMPACQPSCLQAVQIQPNQIQCSLFFTKIITKQKIFNKYLVGVQPCMPNCNQQCIQRIIPNCPNQCMPMCSPQCIQANLVSVRPTCVQVN</sequence>
<dbReference type="AlphaFoldDB" id="A0A914XW19"/>
<protein>
    <submittedName>
        <fullName evidence="3">Uncharacterized protein</fullName>
    </submittedName>
</protein>
<dbReference type="Proteomes" id="UP000887577">
    <property type="component" value="Unplaced"/>
</dbReference>
<name>A0A914XW19_9BILA</name>
<evidence type="ECO:0000256" key="1">
    <source>
        <dbReference type="SAM" id="SignalP"/>
    </source>
</evidence>
<feature type="signal peptide" evidence="1">
    <location>
        <begin position="1"/>
        <end position="19"/>
    </location>
</feature>
<evidence type="ECO:0000313" key="2">
    <source>
        <dbReference type="Proteomes" id="UP000887577"/>
    </source>
</evidence>
<organism evidence="2 3">
    <name type="scientific">Panagrolaimus superbus</name>
    <dbReference type="NCBI Taxonomy" id="310955"/>
    <lineage>
        <taxon>Eukaryota</taxon>
        <taxon>Metazoa</taxon>
        <taxon>Ecdysozoa</taxon>
        <taxon>Nematoda</taxon>
        <taxon>Chromadorea</taxon>
        <taxon>Rhabditida</taxon>
        <taxon>Tylenchina</taxon>
        <taxon>Panagrolaimomorpha</taxon>
        <taxon>Panagrolaimoidea</taxon>
        <taxon>Panagrolaimidae</taxon>
        <taxon>Panagrolaimus</taxon>
    </lineage>
</organism>
<proteinExistence type="predicted"/>
<accession>A0A914XW19</accession>
<feature type="chain" id="PRO_5037594201" evidence="1">
    <location>
        <begin position="20"/>
        <end position="246"/>
    </location>
</feature>
<keyword evidence="1" id="KW-0732">Signal</keyword>